<dbReference type="InterPro" id="IPR016032">
    <property type="entry name" value="Sig_transdc_resp-reg_C-effctor"/>
</dbReference>
<evidence type="ECO:0000256" key="1">
    <source>
        <dbReference type="ARBA" id="ARBA00023015"/>
    </source>
</evidence>
<keyword evidence="3" id="KW-0804">Transcription</keyword>
<dbReference type="AlphaFoldDB" id="A0AAN4W547"/>
<proteinExistence type="predicted"/>
<dbReference type="SMART" id="SM00421">
    <property type="entry name" value="HTH_LUXR"/>
    <property type="match status" value="2"/>
</dbReference>
<dbReference type="InterPro" id="IPR036388">
    <property type="entry name" value="WH-like_DNA-bd_sf"/>
</dbReference>
<keyword evidence="1" id="KW-0805">Transcription regulation</keyword>
<gene>
    <name evidence="5" type="ORF">PEDI_53830</name>
</gene>
<dbReference type="GO" id="GO:0006355">
    <property type="term" value="P:regulation of DNA-templated transcription"/>
    <property type="evidence" value="ECO:0007669"/>
    <property type="project" value="InterPro"/>
</dbReference>
<keyword evidence="2" id="KW-0238">DNA-binding</keyword>
<dbReference type="PRINTS" id="PR00038">
    <property type="entry name" value="HTHLUXR"/>
</dbReference>
<dbReference type="GO" id="GO:0003677">
    <property type="term" value="F:DNA binding"/>
    <property type="evidence" value="ECO:0007669"/>
    <property type="project" value="UniProtKB-KW"/>
</dbReference>
<dbReference type="PROSITE" id="PS00622">
    <property type="entry name" value="HTH_LUXR_1"/>
    <property type="match status" value="1"/>
</dbReference>
<evidence type="ECO:0000256" key="3">
    <source>
        <dbReference type="ARBA" id="ARBA00023163"/>
    </source>
</evidence>
<comment type="caution">
    <text evidence="5">The sequence shown here is derived from an EMBL/GenBank/DDBJ whole genome shotgun (WGS) entry which is preliminary data.</text>
</comment>
<dbReference type="PROSITE" id="PS50043">
    <property type="entry name" value="HTH_LUXR_2"/>
    <property type="match status" value="1"/>
</dbReference>
<dbReference type="SUPFAM" id="SSF46894">
    <property type="entry name" value="C-terminal effector domain of the bipartite response regulators"/>
    <property type="match status" value="2"/>
</dbReference>
<protein>
    <recommendedName>
        <fullName evidence="4">HTH luxR-type domain-containing protein</fullName>
    </recommendedName>
</protein>
<dbReference type="Pfam" id="PF00196">
    <property type="entry name" value="GerE"/>
    <property type="match status" value="1"/>
</dbReference>
<keyword evidence="6" id="KW-1185">Reference proteome</keyword>
<dbReference type="Gene3D" id="1.10.10.10">
    <property type="entry name" value="Winged helix-like DNA-binding domain superfamily/Winged helix DNA-binding domain"/>
    <property type="match status" value="2"/>
</dbReference>
<evidence type="ECO:0000259" key="4">
    <source>
        <dbReference type="PROSITE" id="PS50043"/>
    </source>
</evidence>
<dbReference type="CDD" id="cd06170">
    <property type="entry name" value="LuxR_C_like"/>
    <property type="match status" value="1"/>
</dbReference>
<name>A0AAN4W547_9BACT</name>
<feature type="domain" description="HTH luxR-type" evidence="4">
    <location>
        <begin position="81"/>
        <end position="142"/>
    </location>
</feature>
<sequence>MNINIRPESRFVQNFTYACQLTDWEKKYLTLYAKGYCVETICIMLNTSSSTLYRKRSGILQKTKFSTIKELIASIKSDRRDENMNQILSTREREVFEVLRLGKSNKEIAEILYISIGTVESHISNIYNKLSLRNKIDLFNRC</sequence>
<evidence type="ECO:0000313" key="5">
    <source>
        <dbReference type="EMBL" id="GJM64831.1"/>
    </source>
</evidence>
<dbReference type="Proteomes" id="UP001310022">
    <property type="component" value="Unassembled WGS sequence"/>
</dbReference>
<reference evidence="5 6" key="1">
    <citation type="submission" date="2021-12" db="EMBL/GenBank/DDBJ databases">
        <title>Genome sequencing of bacteria with rrn-lacking chromosome and rrn-plasmid.</title>
        <authorList>
            <person name="Anda M."/>
            <person name="Iwasaki W."/>
        </authorList>
    </citation>
    <scope>NUCLEOTIDE SEQUENCE [LARGE SCALE GENOMIC DNA]</scope>
    <source>
        <strain evidence="5 6">NBRC 15940</strain>
    </source>
</reference>
<dbReference type="PANTHER" id="PTHR44688">
    <property type="entry name" value="DNA-BINDING TRANSCRIPTIONAL ACTIVATOR DEVR_DOSR"/>
    <property type="match status" value="1"/>
</dbReference>
<dbReference type="InterPro" id="IPR000792">
    <property type="entry name" value="Tscrpt_reg_LuxR_C"/>
</dbReference>
<dbReference type="PANTHER" id="PTHR44688:SF16">
    <property type="entry name" value="DNA-BINDING TRANSCRIPTIONAL ACTIVATOR DEVR_DOSR"/>
    <property type="match status" value="1"/>
</dbReference>
<organism evidence="5 6">
    <name type="scientific">Persicobacter diffluens</name>
    <dbReference type="NCBI Taxonomy" id="981"/>
    <lineage>
        <taxon>Bacteria</taxon>
        <taxon>Pseudomonadati</taxon>
        <taxon>Bacteroidota</taxon>
        <taxon>Cytophagia</taxon>
        <taxon>Cytophagales</taxon>
        <taxon>Persicobacteraceae</taxon>
        <taxon>Persicobacter</taxon>
    </lineage>
</organism>
<dbReference type="RefSeq" id="WP_338239879.1">
    <property type="nucleotide sequence ID" value="NZ_BQKE01000007.1"/>
</dbReference>
<dbReference type="EMBL" id="BQKE01000007">
    <property type="protein sequence ID" value="GJM64831.1"/>
    <property type="molecule type" value="Genomic_DNA"/>
</dbReference>
<evidence type="ECO:0000313" key="6">
    <source>
        <dbReference type="Proteomes" id="UP001310022"/>
    </source>
</evidence>
<accession>A0AAN4W547</accession>
<evidence type="ECO:0000256" key="2">
    <source>
        <dbReference type="ARBA" id="ARBA00023125"/>
    </source>
</evidence>